<sequence length="369" mass="38637">MPTSIAIIGGGLGGLALACALHRHGVPSTVYEADAAPGSRRQGGLLDIHRTGRDALREIGVHDAFLALIRPGEDAKRIVDRHGDVLFDRSGSRGGARPEVDRGELRSLLLDSLPPGAIRWGSGAVVVRRGKEGRHEVLFEDGSSITPGLTVGADGAWSTVRRAVSGVDPEYSGICFVELRSPCGRTLSAQEADLIGRGTLMAVEPGQAIMVHHNADGTLGGYAALTASAPAVSVSAVVDRFRDWAPHLVALISENLTDPVVRPIYALPVGHRWNHLPGLTLLGDAAHLMSPFAGEGANLALCDATELAAALATELAAGVADVERALTTYERALYDRSAPVAAQSAENLRRFFGADAPHSVVDMFANLAG</sequence>
<dbReference type="InterPro" id="IPR002938">
    <property type="entry name" value="FAD-bd"/>
</dbReference>
<keyword evidence="2" id="KW-0274">FAD</keyword>
<proteinExistence type="predicted"/>
<dbReference type="GO" id="GO:0071949">
    <property type="term" value="F:FAD binding"/>
    <property type="evidence" value="ECO:0007669"/>
    <property type="project" value="InterPro"/>
</dbReference>
<gene>
    <name evidence="6" type="ORF">FHR72_005320</name>
</gene>
<organism evidence="6 7">
    <name type="scientific">Mycolicibacterium iranicum</name>
    <name type="common">Mycobacterium iranicum</name>
    <dbReference type="NCBI Taxonomy" id="912594"/>
    <lineage>
        <taxon>Bacteria</taxon>
        <taxon>Bacillati</taxon>
        <taxon>Actinomycetota</taxon>
        <taxon>Actinomycetes</taxon>
        <taxon>Mycobacteriales</taxon>
        <taxon>Mycobacteriaceae</taxon>
        <taxon>Mycolicibacterium</taxon>
    </lineage>
</organism>
<evidence type="ECO:0000256" key="2">
    <source>
        <dbReference type="ARBA" id="ARBA00022827"/>
    </source>
</evidence>
<evidence type="ECO:0000256" key="3">
    <source>
        <dbReference type="ARBA" id="ARBA00023002"/>
    </source>
</evidence>
<evidence type="ECO:0000256" key="1">
    <source>
        <dbReference type="ARBA" id="ARBA00022630"/>
    </source>
</evidence>
<dbReference type="Pfam" id="PF01494">
    <property type="entry name" value="FAD_binding_3"/>
    <property type="match status" value="2"/>
</dbReference>
<dbReference type="PANTHER" id="PTHR46972:SF1">
    <property type="entry name" value="FAD DEPENDENT OXIDOREDUCTASE DOMAIN-CONTAINING PROTEIN"/>
    <property type="match status" value="1"/>
</dbReference>
<name>A0A839QIE6_MYCIR</name>
<dbReference type="EMBL" id="JACHVU010000025">
    <property type="protein sequence ID" value="MBB2993806.1"/>
    <property type="molecule type" value="Genomic_DNA"/>
</dbReference>
<dbReference type="InterPro" id="IPR036188">
    <property type="entry name" value="FAD/NAD-bd_sf"/>
</dbReference>
<evidence type="ECO:0000313" key="6">
    <source>
        <dbReference type="EMBL" id="MBB2993806.1"/>
    </source>
</evidence>
<dbReference type="Proteomes" id="UP000550501">
    <property type="component" value="Unassembled WGS sequence"/>
</dbReference>
<comment type="caution">
    <text evidence="6">The sequence shown here is derived from an EMBL/GenBank/DDBJ whole genome shotgun (WGS) entry which is preliminary data.</text>
</comment>
<reference evidence="6 7" key="1">
    <citation type="submission" date="2020-08" db="EMBL/GenBank/DDBJ databases">
        <title>The Agave Microbiome: Exploring the role of microbial communities in plant adaptations to desert environments.</title>
        <authorList>
            <person name="Partida-Martinez L.P."/>
        </authorList>
    </citation>
    <scope>NUCLEOTIDE SEQUENCE [LARGE SCALE GENOMIC DNA]</scope>
    <source>
        <strain evidence="6 7">AT2.18</strain>
    </source>
</reference>
<evidence type="ECO:0000313" key="7">
    <source>
        <dbReference type="Proteomes" id="UP000550501"/>
    </source>
</evidence>
<dbReference type="GO" id="GO:0004497">
    <property type="term" value="F:monooxygenase activity"/>
    <property type="evidence" value="ECO:0007669"/>
    <property type="project" value="UniProtKB-KW"/>
</dbReference>
<dbReference type="Gene3D" id="3.50.50.60">
    <property type="entry name" value="FAD/NAD(P)-binding domain"/>
    <property type="match status" value="1"/>
</dbReference>
<dbReference type="PRINTS" id="PR00420">
    <property type="entry name" value="RNGMNOXGNASE"/>
</dbReference>
<evidence type="ECO:0000256" key="4">
    <source>
        <dbReference type="ARBA" id="ARBA00023033"/>
    </source>
</evidence>
<dbReference type="SUPFAM" id="SSF51905">
    <property type="entry name" value="FAD/NAD(P)-binding domain"/>
    <property type="match status" value="1"/>
</dbReference>
<protein>
    <submittedName>
        <fullName evidence="6">2-polyprenyl-6-methoxyphenol hydroxylase-like FAD-dependent oxidoreductase</fullName>
    </submittedName>
</protein>
<evidence type="ECO:0000259" key="5">
    <source>
        <dbReference type="Pfam" id="PF01494"/>
    </source>
</evidence>
<accession>A0A839QIE6</accession>
<feature type="domain" description="FAD-binding" evidence="5">
    <location>
        <begin position="279"/>
        <end position="332"/>
    </location>
</feature>
<dbReference type="RefSeq" id="WP_183474554.1">
    <property type="nucleotide sequence ID" value="NZ_JACHVU010000025.1"/>
</dbReference>
<dbReference type="AlphaFoldDB" id="A0A839QIE6"/>
<dbReference type="PANTHER" id="PTHR46972">
    <property type="entry name" value="MONOOXYGENASE ASQM-RELATED"/>
    <property type="match status" value="1"/>
</dbReference>
<feature type="domain" description="FAD-binding" evidence="5">
    <location>
        <begin position="3"/>
        <end position="164"/>
    </location>
</feature>
<keyword evidence="4" id="KW-0503">Monooxygenase</keyword>
<keyword evidence="1" id="KW-0285">Flavoprotein</keyword>
<keyword evidence="3" id="KW-0560">Oxidoreductase</keyword>
<keyword evidence="7" id="KW-1185">Reference proteome</keyword>